<dbReference type="AlphaFoldDB" id="A0ABD2A341"/>
<dbReference type="EMBL" id="JAUDFV010000155">
    <property type="protein sequence ID" value="KAL2714912.1"/>
    <property type="molecule type" value="Genomic_DNA"/>
</dbReference>
<accession>A0ABD2A341</accession>
<evidence type="ECO:0000313" key="1">
    <source>
        <dbReference type="EMBL" id="KAL2714912.1"/>
    </source>
</evidence>
<protein>
    <submittedName>
        <fullName evidence="1">Uncharacterized protein</fullName>
    </submittedName>
</protein>
<organism evidence="1 2">
    <name type="scientific">Vespula squamosa</name>
    <name type="common">Southern yellow jacket</name>
    <name type="synonym">Wasp</name>
    <dbReference type="NCBI Taxonomy" id="30214"/>
    <lineage>
        <taxon>Eukaryota</taxon>
        <taxon>Metazoa</taxon>
        <taxon>Ecdysozoa</taxon>
        <taxon>Arthropoda</taxon>
        <taxon>Hexapoda</taxon>
        <taxon>Insecta</taxon>
        <taxon>Pterygota</taxon>
        <taxon>Neoptera</taxon>
        <taxon>Endopterygota</taxon>
        <taxon>Hymenoptera</taxon>
        <taxon>Apocrita</taxon>
        <taxon>Aculeata</taxon>
        <taxon>Vespoidea</taxon>
        <taxon>Vespidae</taxon>
        <taxon>Vespinae</taxon>
        <taxon>Vespula</taxon>
    </lineage>
</organism>
<reference evidence="1 2" key="1">
    <citation type="journal article" date="2024" name="Ann. Entomol. Soc. Am.">
        <title>Genomic analyses of the southern and eastern yellowjacket wasps (Hymenoptera: Vespidae) reveal evolutionary signatures of social life.</title>
        <authorList>
            <person name="Catto M.A."/>
            <person name="Caine P.B."/>
            <person name="Orr S.E."/>
            <person name="Hunt B.G."/>
            <person name="Goodisman M.A.D."/>
        </authorList>
    </citation>
    <scope>NUCLEOTIDE SEQUENCE [LARGE SCALE GENOMIC DNA]</scope>
    <source>
        <strain evidence="1">233</strain>
        <tissue evidence="1">Head and thorax</tissue>
    </source>
</reference>
<dbReference type="Proteomes" id="UP001607302">
    <property type="component" value="Unassembled WGS sequence"/>
</dbReference>
<proteinExistence type="predicted"/>
<gene>
    <name evidence="1" type="ORF">V1478_014610</name>
</gene>
<sequence>MREEESRALLLEYDFLPKDSMSSATDSFAFELPVTLILLPTDDLTSIKYQLLFSAK</sequence>
<keyword evidence="2" id="KW-1185">Reference proteome</keyword>
<name>A0ABD2A341_VESSQ</name>
<evidence type="ECO:0000313" key="2">
    <source>
        <dbReference type="Proteomes" id="UP001607302"/>
    </source>
</evidence>
<comment type="caution">
    <text evidence="1">The sequence shown here is derived from an EMBL/GenBank/DDBJ whole genome shotgun (WGS) entry which is preliminary data.</text>
</comment>